<dbReference type="Proteomes" id="UP001327560">
    <property type="component" value="Chromosome 4"/>
</dbReference>
<protein>
    <recommendedName>
        <fullName evidence="1">Neprosin PEP catalytic domain-containing protein</fullName>
    </recommendedName>
</protein>
<dbReference type="Pfam" id="PF14365">
    <property type="entry name" value="Neprosin_AP"/>
    <property type="match status" value="1"/>
</dbReference>
<dbReference type="PANTHER" id="PTHR31589">
    <property type="entry name" value="PROTEIN, PUTATIVE (DUF239)-RELATED-RELATED"/>
    <property type="match status" value="1"/>
</dbReference>
<proteinExistence type="predicted"/>
<gene>
    <name evidence="2" type="ORF">Cni_G14618</name>
</gene>
<dbReference type="InterPro" id="IPR004314">
    <property type="entry name" value="Neprosin"/>
</dbReference>
<keyword evidence="3" id="KW-1185">Reference proteome</keyword>
<sequence length="194" mass="22067">MDPNGNITIKWGFMTSNENTYTTEHGDIFDCVPIYKQPALDHPLLRDHVIQMKATSMSKWNGTNHSSTHVKNVFGFEGCPVGSVPIRRTLKEDILRLSTFGKKSTGNHLKHVFRAGLYTRWNTGTYYGAKAFLNTWNPYVPKSDQYSSASVIVNDDQCVIQAGWAVFQDLFGDTRTRLYAYWTVNPYELLLMAS</sequence>
<dbReference type="InterPro" id="IPR053168">
    <property type="entry name" value="Glutamic_endopeptidase"/>
</dbReference>
<name>A0AAQ3KCF2_9LILI</name>
<dbReference type="AlphaFoldDB" id="A0AAQ3KCF2"/>
<organism evidence="2 3">
    <name type="scientific">Canna indica</name>
    <name type="common">Indian-shot</name>
    <dbReference type="NCBI Taxonomy" id="4628"/>
    <lineage>
        <taxon>Eukaryota</taxon>
        <taxon>Viridiplantae</taxon>
        <taxon>Streptophyta</taxon>
        <taxon>Embryophyta</taxon>
        <taxon>Tracheophyta</taxon>
        <taxon>Spermatophyta</taxon>
        <taxon>Magnoliopsida</taxon>
        <taxon>Liliopsida</taxon>
        <taxon>Zingiberales</taxon>
        <taxon>Cannaceae</taxon>
        <taxon>Canna</taxon>
    </lineage>
</organism>
<dbReference type="EMBL" id="CP136893">
    <property type="protein sequence ID" value="WOL05887.1"/>
    <property type="molecule type" value="Genomic_DNA"/>
</dbReference>
<evidence type="ECO:0000313" key="3">
    <source>
        <dbReference type="Proteomes" id="UP001327560"/>
    </source>
</evidence>
<dbReference type="Gene3D" id="3.90.1320.10">
    <property type="entry name" value="Outer-capsid protein sigma 3, large lobe"/>
    <property type="match status" value="1"/>
</dbReference>
<dbReference type="Pfam" id="PF03080">
    <property type="entry name" value="Neprosin"/>
    <property type="match status" value="1"/>
</dbReference>
<evidence type="ECO:0000259" key="1">
    <source>
        <dbReference type="PROSITE" id="PS52045"/>
    </source>
</evidence>
<feature type="domain" description="Neprosin PEP catalytic" evidence="1">
    <location>
        <begin position="106"/>
        <end position="194"/>
    </location>
</feature>
<accession>A0AAQ3KCF2</accession>
<dbReference type="InterPro" id="IPR025521">
    <property type="entry name" value="Neprosin_propep"/>
</dbReference>
<reference evidence="2 3" key="1">
    <citation type="submission" date="2023-10" db="EMBL/GenBank/DDBJ databases">
        <title>Chromosome-scale genome assembly provides insights into flower coloration mechanisms of Canna indica.</title>
        <authorList>
            <person name="Li C."/>
        </authorList>
    </citation>
    <scope>NUCLEOTIDE SEQUENCE [LARGE SCALE GENOMIC DNA]</scope>
    <source>
        <tissue evidence="2">Flower</tissue>
    </source>
</reference>
<dbReference type="PROSITE" id="PS52045">
    <property type="entry name" value="NEPROSIN_PEP_CD"/>
    <property type="match status" value="1"/>
</dbReference>
<evidence type="ECO:0000313" key="2">
    <source>
        <dbReference type="EMBL" id="WOL05887.1"/>
    </source>
</evidence>